<dbReference type="Proteomes" id="UP000005777">
    <property type="component" value="Unassembled WGS sequence"/>
</dbReference>
<dbReference type="HOGENOM" id="CLU_2809985_0_0_11"/>
<protein>
    <submittedName>
        <fullName evidence="1">Uncharacterized protein</fullName>
    </submittedName>
</protein>
<accession>W1MXA9</accession>
<evidence type="ECO:0000313" key="2">
    <source>
        <dbReference type="Proteomes" id="UP000005777"/>
    </source>
</evidence>
<gene>
    <name evidence="1" type="ORF">HMPREF9020_01526</name>
</gene>
<organism evidence="1 2">
    <name type="scientific">Scardovia inopinata F0304</name>
    <dbReference type="NCBI Taxonomy" id="641146"/>
    <lineage>
        <taxon>Bacteria</taxon>
        <taxon>Bacillati</taxon>
        <taxon>Actinomycetota</taxon>
        <taxon>Actinomycetes</taxon>
        <taxon>Bifidobacteriales</taxon>
        <taxon>Bifidobacteriaceae</taxon>
        <taxon>Scardovia</taxon>
    </lineage>
</organism>
<dbReference type="AlphaFoldDB" id="W1MXA9"/>
<name>W1MXA9_SCAIO</name>
<evidence type="ECO:0000313" key="1">
    <source>
        <dbReference type="EMBL" id="EQW16349.1"/>
    </source>
</evidence>
<dbReference type="EMBL" id="ADCX01000004">
    <property type="protein sequence ID" value="EQW16349.1"/>
    <property type="molecule type" value="Genomic_DNA"/>
</dbReference>
<reference evidence="1 2" key="1">
    <citation type="submission" date="2012-01" db="EMBL/GenBank/DDBJ databases">
        <title>The Genome Sequence of Scardovia inopinata F0304.</title>
        <authorList>
            <consortium name="The Broad Institute Genome Sequencing Platform"/>
            <person name="Ward D."/>
            <person name="Earl A."/>
            <person name="Feldgarden M."/>
            <person name="Gevers D."/>
            <person name="Young S."/>
            <person name="Zeng Q."/>
            <person name="Koehrsen M."/>
            <person name="Alvarado L."/>
            <person name="Berlin A.M."/>
            <person name="Borenstein D."/>
            <person name="Chapman S.B."/>
            <person name="Chen Z."/>
            <person name="Engels R."/>
            <person name="Freedman E."/>
            <person name="Gellesch M."/>
            <person name="Goldberg J."/>
            <person name="Griggs A."/>
            <person name="Gujja S."/>
            <person name="Heilman E.R."/>
            <person name="Heiman D.I."/>
            <person name="Hepburn T.A."/>
            <person name="Howarth C."/>
            <person name="Jen D."/>
            <person name="Larson L."/>
            <person name="Mehta T."/>
            <person name="Park D."/>
            <person name="Pearson M."/>
            <person name="Richards J."/>
            <person name="Roberts A."/>
            <person name="Saif S."/>
            <person name="Shea T.D."/>
            <person name="Shenoy N."/>
            <person name="Sisk P."/>
            <person name="Stolte C."/>
            <person name="Sykes S.N."/>
            <person name="Walk T."/>
            <person name="White J."/>
            <person name="Yandava C."/>
            <person name="Izard J."/>
            <person name="Baranova O.V."/>
            <person name="Blanton J.M."/>
            <person name="Tanner A.C."/>
            <person name="Dewhirst F."/>
            <person name="Haas B."/>
            <person name="Nusbaum C."/>
            <person name="Birren B."/>
        </authorList>
    </citation>
    <scope>NUCLEOTIDE SEQUENCE [LARGE SCALE GENOMIC DNA]</scope>
    <source>
        <strain evidence="1 2">F0304</strain>
    </source>
</reference>
<proteinExistence type="predicted"/>
<comment type="caution">
    <text evidence="1">The sequence shown here is derived from an EMBL/GenBank/DDBJ whole genome shotgun (WGS) entry which is preliminary data.</text>
</comment>
<keyword evidence="2" id="KW-1185">Reference proteome</keyword>
<sequence>MPSFFIAFVLLHLLTLADFRFRSRRGMGLWYGLIPRGQCVVVSQGNVKRLTRRMVGKFHIYSTCFRA</sequence>